<feature type="domain" description="DNA polymerase alpha/delta/epsilon subunit B" evidence="6">
    <location>
        <begin position="228"/>
        <end position="432"/>
    </location>
</feature>
<name>A0A0N5A4V8_PARTI</name>
<keyword evidence="5" id="KW-0539">Nucleus</keyword>
<proteinExistence type="inferred from homology"/>
<evidence type="ECO:0000256" key="3">
    <source>
        <dbReference type="ARBA" id="ARBA00018596"/>
    </source>
</evidence>
<evidence type="ECO:0000313" key="7">
    <source>
        <dbReference type="Proteomes" id="UP000038045"/>
    </source>
</evidence>
<evidence type="ECO:0000256" key="2">
    <source>
        <dbReference type="ARBA" id="ARBA00007299"/>
    </source>
</evidence>
<evidence type="ECO:0000256" key="4">
    <source>
        <dbReference type="ARBA" id="ARBA00022705"/>
    </source>
</evidence>
<evidence type="ECO:0000256" key="5">
    <source>
        <dbReference type="ARBA" id="ARBA00023242"/>
    </source>
</evidence>
<dbReference type="PANTHER" id="PTHR23061:SF12">
    <property type="entry name" value="DNA POLYMERASE ALPHA SUBUNIT B"/>
    <property type="match status" value="1"/>
</dbReference>
<keyword evidence="4" id="KW-0235">DNA replication</keyword>
<evidence type="ECO:0000256" key="1">
    <source>
        <dbReference type="ARBA" id="ARBA00004123"/>
    </source>
</evidence>
<organism evidence="7 8">
    <name type="scientific">Parastrongyloides trichosuri</name>
    <name type="common">Possum-specific nematode worm</name>
    <dbReference type="NCBI Taxonomy" id="131310"/>
    <lineage>
        <taxon>Eukaryota</taxon>
        <taxon>Metazoa</taxon>
        <taxon>Ecdysozoa</taxon>
        <taxon>Nematoda</taxon>
        <taxon>Chromadorea</taxon>
        <taxon>Rhabditida</taxon>
        <taxon>Tylenchina</taxon>
        <taxon>Panagrolaimomorpha</taxon>
        <taxon>Strongyloidoidea</taxon>
        <taxon>Strongyloididae</taxon>
        <taxon>Parastrongyloides</taxon>
    </lineage>
</organism>
<accession>A0A0N5A4V8</accession>
<dbReference type="InterPro" id="IPR007185">
    <property type="entry name" value="DNA_pol_a/d/e_bsu"/>
</dbReference>
<dbReference type="PANTHER" id="PTHR23061">
    <property type="entry name" value="DNA POLYMERASE 2 ALPHA 70 KDA SUBUNIT"/>
    <property type="match status" value="1"/>
</dbReference>
<dbReference type="GO" id="GO:0003677">
    <property type="term" value="F:DNA binding"/>
    <property type="evidence" value="ECO:0007669"/>
    <property type="project" value="InterPro"/>
</dbReference>
<dbReference type="Pfam" id="PF04042">
    <property type="entry name" value="DNA_pol_E_B"/>
    <property type="match status" value="1"/>
</dbReference>
<dbReference type="GO" id="GO:0005658">
    <property type="term" value="C:alpha DNA polymerase:primase complex"/>
    <property type="evidence" value="ECO:0007669"/>
    <property type="project" value="TreeGrafter"/>
</dbReference>
<dbReference type="STRING" id="131310.A0A0N5A4V8"/>
<sequence length="488" mass="56027">MDDFEDIENEFLGLSHQSKPNVLCENKNYPIEDYNMDSIVETPQEYGVSTPPRKTYSAVRTPRSHMKVGSTIKNILEHYGSKYKRPPINEVLSPDINILSNQNVKSYRYGGDKIVDMIDFERENYEKFFDMVDGYKDDVIIGRIISNLDEPGRITDKSVSILTRDEIVPLDFDEMQKISLFPGKIVIYKGIKELKKFKVTDEIEIEPLEHYKYTGIGNKNDLAFVIYASAGPYSLPDSCDFSPLYSLIDIAIKDKVSVLLLMGPFIGENQFYDDDIDHNTYLEYLFKQIYNHINGTKLKILIVPNVSGDVTCLPVYPTPPFNLNESFVKNVEDRILFLSDPSTFTINGVVFASTSADVLLHLSKSDFYRSDSAENENRVDRLTSYIFSQRSLYPIFPPIDDFPFIQSRESMEKIKLNKIPHVIFIPSQLPQSIRLIKDCLCINIGKLLRNGFAKLSFNLLDANEETTLNPLQYAKAEFFELEQDNEEQ</sequence>
<dbReference type="AlphaFoldDB" id="A0A0N5A4V8"/>
<evidence type="ECO:0000313" key="8">
    <source>
        <dbReference type="WBParaSite" id="PTRK_0001674200.1"/>
    </source>
</evidence>
<comment type="similarity">
    <text evidence="2">Belongs to the DNA polymerase alpha subunit B family.</text>
</comment>
<dbReference type="InterPro" id="IPR016722">
    <property type="entry name" value="DNA_pol_alpha_bsu"/>
</dbReference>
<protein>
    <recommendedName>
        <fullName evidence="3">DNA polymerase alpha subunit B</fullName>
    </recommendedName>
</protein>
<dbReference type="GO" id="GO:0006270">
    <property type="term" value="P:DNA replication initiation"/>
    <property type="evidence" value="ECO:0007669"/>
    <property type="project" value="TreeGrafter"/>
</dbReference>
<evidence type="ECO:0000259" key="6">
    <source>
        <dbReference type="Pfam" id="PF04042"/>
    </source>
</evidence>
<comment type="subcellular location">
    <subcellularLocation>
        <location evidence="1">Nucleus</location>
    </subcellularLocation>
</comment>
<dbReference type="Proteomes" id="UP000038045">
    <property type="component" value="Unplaced"/>
</dbReference>
<reference evidence="8" key="1">
    <citation type="submission" date="2017-02" db="UniProtKB">
        <authorList>
            <consortium name="WormBaseParasite"/>
        </authorList>
    </citation>
    <scope>IDENTIFICATION</scope>
</reference>
<keyword evidence="7" id="KW-1185">Reference proteome</keyword>
<dbReference type="Gene3D" id="3.60.21.60">
    <property type="match status" value="2"/>
</dbReference>
<dbReference type="WBParaSite" id="PTRK_0001674200.1">
    <property type="protein sequence ID" value="PTRK_0001674200.1"/>
    <property type="gene ID" value="PTRK_0001674200"/>
</dbReference>